<keyword evidence="5 8" id="KW-0812">Transmembrane</keyword>
<proteinExistence type="inferred from homology"/>
<evidence type="ECO:0000256" key="7">
    <source>
        <dbReference type="ARBA" id="ARBA00023136"/>
    </source>
</evidence>
<feature type="transmembrane region" description="Helical" evidence="8">
    <location>
        <begin position="93"/>
        <end position="115"/>
    </location>
</feature>
<keyword evidence="6 8" id="KW-1133">Transmembrane helix</keyword>
<evidence type="ECO:0000256" key="3">
    <source>
        <dbReference type="ARBA" id="ARBA00022448"/>
    </source>
</evidence>
<evidence type="ECO:0000256" key="4">
    <source>
        <dbReference type="ARBA" id="ARBA00022475"/>
    </source>
</evidence>
<dbReference type="Pfam" id="PF01032">
    <property type="entry name" value="FecCD"/>
    <property type="match status" value="1"/>
</dbReference>
<feature type="transmembrane region" description="Helical" evidence="8">
    <location>
        <begin position="309"/>
        <end position="327"/>
    </location>
</feature>
<dbReference type="InterPro" id="IPR000522">
    <property type="entry name" value="ABC_transptr_permease_BtuC"/>
</dbReference>
<dbReference type="GO" id="GO:0022857">
    <property type="term" value="F:transmembrane transporter activity"/>
    <property type="evidence" value="ECO:0007669"/>
    <property type="project" value="InterPro"/>
</dbReference>
<reference evidence="9" key="1">
    <citation type="journal article" date="2015" name="Nature">
        <title>Complex archaea that bridge the gap between prokaryotes and eukaryotes.</title>
        <authorList>
            <person name="Spang A."/>
            <person name="Saw J.H."/>
            <person name="Jorgensen S.L."/>
            <person name="Zaremba-Niedzwiedzka K."/>
            <person name="Martijn J."/>
            <person name="Lind A.E."/>
            <person name="van Eijk R."/>
            <person name="Schleper C."/>
            <person name="Guy L."/>
            <person name="Ettema T.J."/>
        </authorList>
    </citation>
    <scope>NUCLEOTIDE SEQUENCE</scope>
</reference>
<sequence>MIIPALDRRFSWLLLALLLVVPATLLSGEVDYSAMELWRLMSGSEAAVTAIDRLVLTELRLPRLLAALLVGAALGCAGCLLQRLTANPLASPGLLGLNQGAALGLVCLLLSPWPFTPVNSFIAALSGASLAMALVFGVVRLATGALAAESLLLFGALLSTLFGALTTIALILDQHALDAIRFWLAGSLSLVEPDQIRPLAALVLTGLLLAGLLSRPLQLLETGSDTARGLGANPRLILLGVSAVILLLTAAAVAVSGPILFVGLVVPHLARLWIGEQSSRQLAGSVLLGALLLALADLFVFNLDSDDRLPPGVALAVLGVPWFIWLVRRRYLSR</sequence>
<dbReference type="PANTHER" id="PTHR30472">
    <property type="entry name" value="FERRIC ENTEROBACTIN TRANSPORT SYSTEM PERMEASE PROTEIN"/>
    <property type="match status" value="1"/>
</dbReference>
<organism evidence="9">
    <name type="scientific">marine sediment metagenome</name>
    <dbReference type="NCBI Taxonomy" id="412755"/>
    <lineage>
        <taxon>unclassified sequences</taxon>
        <taxon>metagenomes</taxon>
        <taxon>ecological metagenomes</taxon>
    </lineage>
</organism>
<dbReference type="PANTHER" id="PTHR30472:SF1">
    <property type="entry name" value="FE(3+) DICITRATE TRANSPORT SYSTEM PERMEASE PROTEIN FECC-RELATED"/>
    <property type="match status" value="1"/>
</dbReference>
<gene>
    <name evidence="9" type="ORF">LCGC14_0975920</name>
</gene>
<evidence type="ECO:0000313" key="9">
    <source>
        <dbReference type="EMBL" id="KKN16435.1"/>
    </source>
</evidence>
<accession>A0A0F9NA61</accession>
<evidence type="ECO:0000256" key="5">
    <source>
        <dbReference type="ARBA" id="ARBA00022692"/>
    </source>
</evidence>
<comment type="caution">
    <text evidence="9">The sequence shown here is derived from an EMBL/GenBank/DDBJ whole genome shotgun (WGS) entry which is preliminary data.</text>
</comment>
<name>A0A0F9NA61_9ZZZZ</name>
<feature type="transmembrane region" description="Helical" evidence="8">
    <location>
        <begin position="151"/>
        <end position="172"/>
    </location>
</feature>
<evidence type="ECO:0000256" key="6">
    <source>
        <dbReference type="ARBA" id="ARBA00022989"/>
    </source>
</evidence>
<evidence type="ECO:0000256" key="2">
    <source>
        <dbReference type="ARBA" id="ARBA00007935"/>
    </source>
</evidence>
<dbReference type="Gene3D" id="1.10.3470.10">
    <property type="entry name" value="ABC transporter involved in vitamin B12 uptake, BtuC"/>
    <property type="match status" value="1"/>
</dbReference>
<keyword evidence="7 8" id="KW-0472">Membrane</keyword>
<dbReference type="EMBL" id="LAZR01003614">
    <property type="protein sequence ID" value="KKN16435.1"/>
    <property type="molecule type" value="Genomic_DNA"/>
</dbReference>
<dbReference type="AlphaFoldDB" id="A0A0F9NA61"/>
<dbReference type="GO" id="GO:0033214">
    <property type="term" value="P:siderophore-iron import into cell"/>
    <property type="evidence" value="ECO:0007669"/>
    <property type="project" value="TreeGrafter"/>
</dbReference>
<evidence type="ECO:0000256" key="8">
    <source>
        <dbReference type="SAM" id="Phobius"/>
    </source>
</evidence>
<evidence type="ECO:0000256" key="1">
    <source>
        <dbReference type="ARBA" id="ARBA00004651"/>
    </source>
</evidence>
<protein>
    <recommendedName>
        <fullName evidence="10">Iron ABC transporter permease</fullName>
    </recommendedName>
</protein>
<feature type="transmembrane region" description="Helical" evidence="8">
    <location>
        <begin position="64"/>
        <end position="81"/>
    </location>
</feature>
<dbReference type="InterPro" id="IPR037294">
    <property type="entry name" value="ABC_BtuC-like"/>
</dbReference>
<feature type="transmembrane region" description="Helical" evidence="8">
    <location>
        <begin position="236"/>
        <end position="253"/>
    </location>
</feature>
<feature type="transmembrane region" description="Helical" evidence="8">
    <location>
        <begin position="282"/>
        <end position="303"/>
    </location>
</feature>
<dbReference type="GO" id="GO:0005886">
    <property type="term" value="C:plasma membrane"/>
    <property type="evidence" value="ECO:0007669"/>
    <property type="project" value="UniProtKB-SubCell"/>
</dbReference>
<feature type="transmembrane region" description="Helical" evidence="8">
    <location>
        <begin position="121"/>
        <end position="139"/>
    </location>
</feature>
<comment type="similarity">
    <text evidence="2">Belongs to the binding-protein-dependent transport system permease family. FecCD subfamily.</text>
</comment>
<keyword evidence="4" id="KW-1003">Cell membrane</keyword>
<evidence type="ECO:0008006" key="10">
    <source>
        <dbReference type="Google" id="ProtNLM"/>
    </source>
</evidence>
<dbReference type="CDD" id="cd06550">
    <property type="entry name" value="TM_ABC_iron-siderophores_like"/>
    <property type="match status" value="1"/>
</dbReference>
<keyword evidence="3" id="KW-0813">Transport</keyword>
<comment type="subcellular location">
    <subcellularLocation>
        <location evidence="1">Cell membrane</location>
        <topology evidence="1">Multi-pass membrane protein</topology>
    </subcellularLocation>
</comment>
<dbReference type="SUPFAM" id="SSF81345">
    <property type="entry name" value="ABC transporter involved in vitamin B12 uptake, BtuC"/>
    <property type="match status" value="1"/>
</dbReference>